<accession>A0ABC8K2S9</accession>
<comment type="pathway">
    <text evidence="3">Phospholipid metabolism; CDP-diacylglycerol biosynthesis; CDP-diacylglycerol from sn-glycerol 3-phosphate: step 3/3.</text>
</comment>
<keyword evidence="18" id="KW-1208">Phospholipid metabolism</keyword>
<gene>
    <name evidence="21" type="ORF">ERUC_LOCUS15658</name>
</gene>
<dbReference type="InterPro" id="IPR002653">
    <property type="entry name" value="Znf_A20"/>
</dbReference>
<evidence type="ECO:0000259" key="20">
    <source>
        <dbReference type="PROSITE" id="PS51036"/>
    </source>
</evidence>
<keyword evidence="15" id="KW-0443">Lipid metabolism</keyword>
<proteinExistence type="inferred from homology"/>
<evidence type="ECO:0000256" key="19">
    <source>
        <dbReference type="SAM" id="Phobius"/>
    </source>
</evidence>
<comment type="caution">
    <text evidence="21">The sequence shown here is derived from an EMBL/GenBank/DDBJ whole genome shotgun (WGS) entry which is preliminary data.</text>
</comment>
<evidence type="ECO:0000256" key="5">
    <source>
        <dbReference type="ARBA" id="ARBA00010185"/>
    </source>
</evidence>
<keyword evidence="8" id="KW-0808">Transferase</keyword>
<keyword evidence="9 19" id="KW-0812">Transmembrane</keyword>
<name>A0ABC8K2S9_ERUVS</name>
<dbReference type="GO" id="GO:0016020">
    <property type="term" value="C:membrane"/>
    <property type="evidence" value="ECO:0007669"/>
    <property type="project" value="UniProtKB-SubCell"/>
</dbReference>
<dbReference type="EMBL" id="CAKOAT010146710">
    <property type="protein sequence ID" value="CAH8341538.1"/>
    <property type="molecule type" value="Genomic_DNA"/>
</dbReference>
<dbReference type="GO" id="GO:0004605">
    <property type="term" value="F:phosphatidate cytidylyltransferase activity"/>
    <property type="evidence" value="ECO:0007669"/>
    <property type="project" value="UniProtKB-EC"/>
</dbReference>
<comment type="function">
    <text evidence="1">May be involved in environmental stress response.</text>
</comment>
<keyword evidence="22" id="KW-1185">Reference proteome</keyword>
<keyword evidence="12" id="KW-0863">Zinc-finger</keyword>
<evidence type="ECO:0000256" key="16">
    <source>
        <dbReference type="ARBA" id="ARBA00023136"/>
    </source>
</evidence>
<keyword evidence="14 19" id="KW-1133">Transmembrane helix</keyword>
<feature type="transmembrane region" description="Helical" evidence="19">
    <location>
        <begin position="106"/>
        <end position="124"/>
    </location>
</feature>
<dbReference type="PROSITE" id="PS51036">
    <property type="entry name" value="ZF_A20"/>
    <property type="match status" value="1"/>
</dbReference>
<organism evidence="21 22">
    <name type="scientific">Eruca vesicaria subsp. sativa</name>
    <name type="common">Garden rocket</name>
    <name type="synonym">Eruca sativa</name>
    <dbReference type="NCBI Taxonomy" id="29727"/>
    <lineage>
        <taxon>Eukaryota</taxon>
        <taxon>Viridiplantae</taxon>
        <taxon>Streptophyta</taxon>
        <taxon>Embryophyta</taxon>
        <taxon>Tracheophyta</taxon>
        <taxon>Spermatophyta</taxon>
        <taxon>Magnoliopsida</taxon>
        <taxon>eudicotyledons</taxon>
        <taxon>Gunneridae</taxon>
        <taxon>Pentapetalae</taxon>
        <taxon>rosids</taxon>
        <taxon>malvids</taxon>
        <taxon>Brassicales</taxon>
        <taxon>Brassicaceae</taxon>
        <taxon>Brassiceae</taxon>
        <taxon>Eruca</taxon>
    </lineage>
</organism>
<evidence type="ECO:0000256" key="9">
    <source>
        <dbReference type="ARBA" id="ARBA00022692"/>
    </source>
</evidence>
<evidence type="ECO:0000256" key="2">
    <source>
        <dbReference type="ARBA" id="ARBA00004141"/>
    </source>
</evidence>
<feature type="transmembrane region" description="Helical" evidence="19">
    <location>
        <begin position="205"/>
        <end position="226"/>
    </location>
</feature>
<feature type="domain" description="A20-type" evidence="20">
    <location>
        <begin position="10"/>
        <end position="44"/>
    </location>
</feature>
<evidence type="ECO:0000256" key="13">
    <source>
        <dbReference type="ARBA" id="ARBA00022833"/>
    </source>
</evidence>
<evidence type="ECO:0000256" key="14">
    <source>
        <dbReference type="ARBA" id="ARBA00022989"/>
    </source>
</evidence>
<feature type="transmembrane region" description="Helical" evidence="19">
    <location>
        <begin position="170"/>
        <end position="193"/>
    </location>
</feature>
<dbReference type="Pfam" id="PF01754">
    <property type="entry name" value="zf-A20"/>
    <property type="match status" value="1"/>
</dbReference>
<sequence length="272" mass="30372">MAEEHRCQTPEGHRLCANNCGFLGSSATMNLCSNCYGDLCLKQQQQASLKSTVESSLSAVSLFLIEKKNRGEGDETAESLYDVAAYFFGFYFGKTPLMKLSPKKTWEGFIGALVATTISALLVICKRLRPVPVAYMSKEGPLFRPEYYPLPSWIAPFSPWKEISILPVQWHAFSLGLFASVIAPFGGFFASGFKRAFKIKDFGDSIPGHGGFTCHMVMAIFAYIYIQSFIVHQDYSVETILDHISRSLGHEEQKMLYVKLGDILRHKSQGGY</sequence>
<dbReference type="SMART" id="SM00259">
    <property type="entry name" value="ZnF_A20"/>
    <property type="match status" value="1"/>
</dbReference>
<evidence type="ECO:0000313" key="21">
    <source>
        <dbReference type="EMBL" id="CAH8341538.1"/>
    </source>
</evidence>
<evidence type="ECO:0000256" key="1">
    <source>
        <dbReference type="ARBA" id="ARBA00003732"/>
    </source>
</evidence>
<dbReference type="Gene3D" id="1.20.5.4770">
    <property type="match status" value="1"/>
</dbReference>
<comment type="similarity">
    <text evidence="5">Belongs to the CDS family.</text>
</comment>
<keyword evidence="11" id="KW-0479">Metal-binding</keyword>
<comment type="subcellular location">
    <subcellularLocation>
        <location evidence="2">Membrane</location>
        <topology evidence="2">Multi-pass membrane protein</topology>
    </subcellularLocation>
</comment>
<evidence type="ECO:0000256" key="11">
    <source>
        <dbReference type="ARBA" id="ARBA00022723"/>
    </source>
</evidence>
<evidence type="ECO:0000256" key="3">
    <source>
        <dbReference type="ARBA" id="ARBA00005119"/>
    </source>
</evidence>
<evidence type="ECO:0000256" key="15">
    <source>
        <dbReference type="ARBA" id="ARBA00023098"/>
    </source>
</evidence>
<keyword evidence="13" id="KW-0862">Zinc</keyword>
<dbReference type="AlphaFoldDB" id="A0ABC8K2S9"/>
<dbReference type="GO" id="GO:0008654">
    <property type="term" value="P:phospholipid biosynthetic process"/>
    <property type="evidence" value="ECO:0007669"/>
    <property type="project" value="UniProtKB-KW"/>
</dbReference>
<dbReference type="SUPFAM" id="SSF57716">
    <property type="entry name" value="Glucocorticoid receptor-like (DNA-binding domain)"/>
    <property type="match status" value="1"/>
</dbReference>
<protein>
    <recommendedName>
        <fullName evidence="6">phosphatidate cytidylyltransferase</fullName>
        <ecNumber evidence="6">2.7.7.41</ecNumber>
    </recommendedName>
</protein>
<keyword evidence="10" id="KW-0548">Nucleotidyltransferase</keyword>
<dbReference type="PANTHER" id="PTHR13773:SF34">
    <property type="entry name" value="PHOSPHATIDATE CYTIDYLYLTRANSFERASE 3"/>
    <property type="match status" value="1"/>
</dbReference>
<evidence type="ECO:0000256" key="10">
    <source>
        <dbReference type="ARBA" id="ARBA00022695"/>
    </source>
</evidence>
<evidence type="ECO:0000256" key="6">
    <source>
        <dbReference type="ARBA" id="ARBA00012487"/>
    </source>
</evidence>
<keyword evidence="7" id="KW-0444">Lipid biosynthesis</keyword>
<dbReference type="Pfam" id="PF01148">
    <property type="entry name" value="CTP_transf_1"/>
    <property type="match status" value="1"/>
</dbReference>
<comment type="pathway">
    <text evidence="4">Lipid metabolism.</text>
</comment>
<reference evidence="21 22" key="1">
    <citation type="submission" date="2022-03" db="EMBL/GenBank/DDBJ databases">
        <authorList>
            <person name="Macdonald S."/>
            <person name="Ahmed S."/>
            <person name="Newling K."/>
        </authorList>
    </citation>
    <scope>NUCLEOTIDE SEQUENCE [LARGE SCALE GENOMIC DNA]</scope>
</reference>
<keyword evidence="16 19" id="KW-0472">Membrane</keyword>
<dbReference type="GO" id="GO:0008270">
    <property type="term" value="F:zinc ion binding"/>
    <property type="evidence" value="ECO:0007669"/>
    <property type="project" value="UniProtKB-KW"/>
</dbReference>
<evidence type="ECO:0000256" key="4">
    <source>
        <dbReference type="ARBA" id="ARBA00005189"/>
    </source>
</evidence>
<evidence type="ECO:0000256" key="17">
    <source>
        <dbReference type="ARBA" id="ARBA00023209"/>
    </source>
</evidence>
<dbReference type="Proteomes" id="UP001642260">
    <property type="component" value="Unassembled WGS sequence"/>
</dbReference>
<evidence type="ECO:0000256" key="7">
    <source>
        <dbReference type="ARBA" id="ARBA00022516"/>
    </source>
</evidence>
<dbReference type="InterPro" id="IPR016720">
    <property type="entry name" value="PC_Trfase_euk"/>
</dbReference>
<evidence type="ECO:0000256" key="18">
    <source>
        <dbReference type="ARBA" id="ARBA00023264"/>
    </source>
</evidence>
<keyword evidence="17" id="KW-0594">Phospholipid biosynthesis</keyword>
<dbReference type="EC" id="2.7.7.41" evidence="6"/>
<dbReference type="PANTHER" id="PTHR13773">
    <property type="entry name" value="PHOSPHATIDATE CYTIDYLYLTRANSFERASE"/>
    <property type="match status" value="1"/>
</dbReference>
<evidence type="ECO:0000256" key="8">
    <source>
        <dbReference type="ARBA" id="ARBA00022679"/>
    </source>
</evidence>
<evidence type="ECO:0000256" key="12">
    <source>
        <dbReference type="ARBA" id="ARBA00022771"/>
    </source>
</evidence>
<evidence type="ECO:0000313" key="22">
    <source>
        <dbReference type="Proteomes" id="UP001642260"/>
    </source>
</evidence>